<comment type="similarity">
    <text evidence="2">Belongs to the peptidase C13 family.</text>
</comment>
<comment type="caution">
    <text evidence="6">The sequence shown here is derived from an EMBL/GenBank/DDBJ whole genome shotgun (WGS) entry which is preliminary data.</text>
</comment>
<protein>
    <submittedName>
        <fullName evidence="6">GPI-anchor transamidase</fullName>
    </submittedName>
</protein>
<comment type="pathway">
    <text evidence="1">Glycolipid biosynthesis; glycosylphosphatidylinositol-anchor biosynthesis.</text>
</comment>
<dbReference type="PRINTS" id="PR00776">
    <property type="entry name" value="HEMOGLOBNASE"/>
</dbReference>
<evidence type="ECO:0000256" key="2">
    <source>
        <dbReference type="ARBA" id="ARBA00009941"/>
    </source>
</evidence>
<keyword evidence="4 5" id="KW-0732">Signal</keyword>
<evidence type="ECO:0000256" key="1">
    <source>
        <dbReference type="ARBA" id="ARBA00004687"/>
    </source>
</evidence>
<evidence type="ECO:0000256" key="4">
    <source>
        <dbReference type="ARBA" id="ARBA00022729"/>
    </source>
</evidence>
<evidence type="ECO:0000256" key="3">
    <source>
        <dbReference type="ARBA" id="ARBA00022502"/>
    </source>
</evidence>
<feature type="signal peptide" evidence="5">
    <location>
        <begin position="1"/>
        <end position="16"/>
    </location>
</feature>
<sequence length="268" mass="31715">MQIFLFINLIFTKNYAILLNASQYFFNYRHTSNVLTLHKILKQNGFLKEEIIHLTCEDVTRDMRNAHIGYFHHTDKKYFKSPKIKTTQFSINTFLNMLRCNDIRLKDVDESSNILIYMCGHGGKGYIKFHDREYLLREDLMAGLEALYNRGVNKILFIFDTCNADSLIDPTRLKKNMLLVASSKTDELSYSFHYSQLIGPALIDNFMLEFYRLAIHADKKTQIVDLLQKMQHIGSTIIWHVYDKKNFLFKDFFYQSEDEKKLIPFKVE</sequence>
<dbReference type="InterPro" id="IPR001096">
    <property type="entry name" value="Peptidase_C13"/>
</dbReference>
<name>A0ABQ7HWD2_9MICR</name>
<dbReference type="EMBL" id="SBIQ01000258">
    <property type="protein sequence ID" value="KAF7682448.1"/>
    <property type="molecule type" value="Genomic_DNA"/>
</dbReference>
<organism evidence="6 7">
    <name type="scientific">Astathelohania contejeani</name>
    <dbReference type="NCBI Taxonomy" id="164912"/>
    <lineage>
        <taxon>Eukaryota</taxon>
        <taxon>Fungi</taxon>
        <taxon>Fungi incertae sedis</taxon>
        <taxon>Microsporidia</taxon>
        <taxon>Astathelohaniidae</taxon>
        <taxon>Astathelohania</taxon>
    </lineage>
</organism>
<dbReference type="PANTHER" id="PTHR48067">
    <property type="entry name" value="GPI-ANCHOR TRANSAMIDASE"/>
    <property type="match status" value="1"/>
</dbReference>
<dbReference type="Proteomes" id="UP001516464">
    <property type="component" value="Unassembled WGS sequence"/>
</dbReference>
<keyword evidence="7" id="KW-1185">Reference proteome</keyword>
<evidence type="ECO:0000313" key="6">
    <source>
        <dbReference type="EMBL" id="KAF7682448.1"/>
    </source>
</evidence>
<evidence type="ECO:0000313" key="7">
    <source>
        <dbReference type="Proteomes" id="UP001516464"/>
    </source>
</evidence>
<proteinExistence type="inferred from homology"/>
<accession>A0ABQ7HWD2</accession>
<evidence type="ECO:0000256" key="5">
    <source>
        <dbReference type="SAM" id="SignalP"/>
    </source>
</evidence>
<dbReference type="PANTHER" id="PTHR48067:SF1">
    <property type="entry name" value="GPI-ANCHOR TRANSAMIDASE"/>
    <property type="match status" value="1"/>
</dbReference>
<gene>
    <name evidence="6" type="primary">gpi8</name>
    <name evidence="6" type="ORF">TCON_2323</name>
</gene>
<reference evidence="6 7" key="1">
    <citation type="submission" date="2019-01" db="EMBL/GenBank/DDBJ databases">
        <title>Genomes sequencing and comparative genomics of infectious freshwater microsporidia, Cucumispora dikerogammari and Thelohania contejeani.</title>
        <authorList>
            <person name="Cormier A."/>
            <person name="Giraud I."/>
            <person name="Wattier R."/>
            <person name="Teixeira M."/>
            <person name="Grandjean F."/>
            <person name="Rigaud T."/>
            <person name="Cordaux R."/>
        </authorList>
    </citation>
    <scope>NUCLEOTIDE SEQUENCE [LARGE SCALE GENOMIC DNA]</scope>
    <source>
        <strain evidence="6">T1</strain>
        <tissue evidence="6">Spores</tissue>
    </source>
</reference>
<dbReference type="Pfam" id="PF01650">
    <property type="entry name" value="Peptidase_C13"/>
    <property type="match status" value="1"/>
</dbReference>
<keyword evidence="3" id="KW-0337">GPI-anchor biosynthesis</keyword>
<dbReference type="InterPro" id="IPR028361">
    <property type="entry name" value="GPI_transamidase"/>
</dbReference>
<dbReference type="Gene3D" id="3.40.50.1460">
    <property type="match status" value="1"/>
</dbReference>
<feature type="chain" id="PRO_5046142474" evidence="5">
    <location>
        <begin position="17"/>
        <end position="268"/>
    </location>
</feature>